<feature type="transmembrane region" description="Helical" evidence="7">
    <location>
        <begin position="231"/>
        <end position="249"/>
    </location>
</feature>
<keyword evidence="4 7" id="KW-1133">Transmembrane helix</keyword>
<dbReference type="Proteomes" id="UP000663829">
    <property type="component" value="Unassembled WGS sequence"/>
</dbReference>
<sequence>MQRRSRNVSSASDTKSISKLPSASKLPSSTTSPSSMTSNNSSSRVSIYRMRERVILNKMTRIMAKLGANNDTEISNKFHSEVPAISIDGHLTYHFFMTINNLIHLNCVHLLFYYSVFWISASNYGFLHDEDEFDVDDMNQYEFYERSQTRTSIRLDMINPYLYFTLFFISTIDLLSTFLLTIRKKLFCFFDDEHHFQLRKRISLLILIVNISLYISLFIWIFYLTFVSHNLSNTLFFIICIHFIFLNFLEKPQLICFDDFKTLFSRKQSTIVEKSRSLSSSTSSSSTTRSKRLKPTATITRQTPTLTRWTCLTEERLVGHDCSSIYQTIRHEADHFYTILIQRLTIKIYRSLSTLFLYDLVPFIYKSQRLRNVDLKSYILLIVILFLITITIHFTFLFPVKLQTTLHRIASHLGQWRKQNQTTKNSLGNWLEECNSYQRGTIISHKNNFYMAMDMNNAAQPDLLSHKIIVKLFGDPLRFMNISLFLACSTVIFEYYWCIRGNHWEQIMIGVLLVLSCCYPIFKIFRDRLILEFVYGDGELLKSITSMSTPDK</sequence>
<comment type="subcellular location">
    <subcellularLocation>
        <location evidence="1">Membrane</location>
        <topology evidence="1">Multi-pass membrane protein</topology>
    </subcellularLocation>
</comment>
<evidence type="ECO:0000256" key="5">
    <source>
        <dbReference type="ARBA" id="ARBA00023136"/>
    </source>
</evidence>
<reference evidence="8" key="1">
    <citation type="submission" date="2021-02" db="EMBL/GenBank/DDBJ databases">
        <authorList>
            <person name="Nowell W R."/>
        </authorList>
    </citation>
    <scope>NUCLEOTIDE SEQUENCE</scope>
</reference>
<evidence type="ECO:0000256" key="2">
    <source>
        <dbReference type="ARBA" id="ARBA00010737"/>
    </source>
</evidence>
<feature type="transmembrane region" description="Helical" evidence="7">
    <location>
        <begin position="377"/>
        <end position="398"/>
    </location>
</feature>
<dbReference type="Proteomes" id="UP000681722">
    <property type="component" value="Unassembled WGS sequence"/>
</dbReference>
<proteinExistence type="inferred from homology"/>
<dbReference type="PANTHER" id="PTHR12995:SF4">
    <property type="entry name" value="FI21814P1"/>
    <property type="match status" value="1"/>
</dbReference>
<feature type="transmembrane region" description="Helical" evidence="7">
    <location>
        <begin position="161"/>
        <end position="182"/>
    </location>
</feature>
<comment type="similarity">
    <text evidence="2">Belongs to the TMEM39 family.</text>
</comment>
<gene>
    <name evidence="8" type="ORF">GPM918_LOCUS1822</name>
    <name evidence="9" type="ORF">SRO942_LOCUS1822</name>
</gene>
<feature type="transmembrane region" description="Helical" evidence="7">
    <location>
        <begin position="202"/>
        <end position="225"/>
    </location>
</feature>
<comment type="caution">
    <text evidence="8">The sequence shown here is derived from an EMBL/GenBank/DDBJ whole genome shotgun (WGS) entry which is preliminary data.</text>
</comment>
<dbReference type="InterPro" id="IPR019397">
    <property type="entry name" value="Uncharacterised_TMEM39"/>
</dbReference>
<name>A0A813QM71_9BILA</name>
<evidence type="ECO:0000256" key="1">
    <source>
        <dbReference type="ARBA" id="ARBA00004141"/>
    </source>
</evidence>
<feature type="transmembrane region" description="Helical" evidence="7">
    <location>
        <begin position="477"/>
        <end position="497"/>
    </location>
</feature>
<dbReference type="EMBL" id="CAJOBC010000183">
    <property type="protein sequence ID" value="CAF3550996.1"/>
    <property type="molecule type" value="Genomic_DNA"/>
</dbReference>
<protein>
    <submittedName>
        <fullName evidence="8">Uncharacterized protein</fullName>
    </submittedName>
</protein>
<feature type="transmembrane region" description="Helical" evidence="7">
    <location>
        <begin position="102"/>
        <end position="121"/>
    </location>
</feature>
<evidence type="ECO:0000256" key="6">
    <source>
        <dbReference type="SAM" id="MobiDB-lite"/>
    </source>
</evidence>
<keyword evidence="3 7" id="KW-0812">Transmembrane</keyword>
<feature type="region of interest" description="Disordered" evidence="6">
    <location>
        <begin position="1"/>
        <end position="44"/>
    </location>
</feature>
<evidence type="ECO:0000256" key="4">
    <source>
        <dbReference type="ARBA" id="ARBA00022989"/>
    </source>
</evidence>
<accession>A0A813QM71</accession>
<feature type="transmembrane region" description="Helical" evidence="7">
    <location>
        <begin position="503"/>
        <end position="522"/>
    </location>
</feature>
<feature type="compositionally biased region" description="Low complexity" evidence="6">
    <location>
        <begin position="15"/>
        <end position="43"/>
    </location>
</feature>
<feature type="transmembrane region" description="Helical" evidence="7">
    <location>
        <begin position="348"/>
        <end position="365"/>
    </location>
</feature>
<dbReference type="EMBL" id="CAJNOQ010000183">
    <property type="protein sequence ID" value="CAF0769063.1"/>
    <property type="molecule type" value="Genomic_DNA"/>
</dbReference>
<dbReference type="OrthoDB" id="438179at2759"/>
<evidence type="ECO:0000313" key="8">
    <source>
        <dbReference type="EMBL" id="CAF0769063.1"/>
    </source>
</evidence>
<evidence type="ECO:0000313" key="9">
    <source>
        <dbReference type="EMBL" id="CAF3550996.1"/>
    </source>
</evidence>
<evidence type="ECO:0000256" key="3">
    <source>
        <dbReference type="ARBA" id="ARBA00022692"/>
    </source>
</evidence>
<organism evidence="8 10">
    <name type="scientific">Didymodactylos carnosus</name>
    <dbReference type="NCBI Taxonomy" id="1234261"/>
    <lineage>
        <taxon>Eukaryota</taxon>
        <taxon>Metazoa</taxon>
        <taxon>Spiralia</taxon>
        <taxon>Gnathifera</taxon>
        <taxon>Rotifera</taxon>
        <taxon>Eurotatoria</taxon>
        <taxon>Bdelloidea</taxon>
        <taxon>Philodinida</taxon>
        <taxon>Philodinidae</taxon>
        <taxon>Didymodactylos</taxon>
    </lineage>
</organism>
<evidence type="ECO:0000313" key="10">
    <source>
        <dbReference type="Proteomes" id="UP000663829"/>
    </source>
</evidence>
<evidence type="ECO:0000256" key="7">
    <source>
        <dbReference type="SAM" id="Phobius"/>
    </source>
</evidence>
<dbReference type="PANTHER" id="PTHR12995">
    <property type="entry name" value="FI21814P1"/>
    <property type="match status" value="1"/>
</dbReference>
<keyword evidence="10" id="KW-1185">Reference proteome</keyword>
<keyword evidence="5 7" id="KW-0472">Membrane</keyword>
<dbReference type="AlphaFoldDB" id="A0A813QM71"/>
<dbReference type="Pfam" id="PF10271">
    <property type="entry name" value="Tmp39"/>
    <property type="match status" value="1"/>
</dbReference>
<dbReference type="GO" id="GO:0016020">
    <property type="term" value="C:membrane"/>
    <property type="evidence" value="ECO:0007669"/>
    <property type="project" value="UniProtKB-SubCell"/>
</dbReference>